<name>A0ABM4D1Y1_HYDVU</name>
<feature type="transmembrane region" description="Helical" evidence="10">
    <location>
        <begin position="406"/>
        <end position="432"/>
    </location>
</feature>
<protein>
    <submittedName>
        <fullName evidence="12">Probable lysosomal cobalamin transporter isoform X2</fullName>
    </submittedName>
</protein>
<comment type="subcellular location">
    <subcellularLocation>
        <location evidence="1">Lysosome membrane</location>
        <topology evidence="1">Multi-pass membrane protein</topology>
    </subcellularLocation>
</comment>
<keyword evidence="8" id="KW-0458">Lysosome</keyword>
<feature type="transmembrane region" description="Helical" evidence="10">
    <location>
        <begin position="142"/>
        <end position="160"/>
    </location>
</feature>
<evidence type="ECO:0000256" key="9">
    <source>
        <dbReference type="ARBA" id="ARBA00023285"/>
    </source>
</evidence>
<evidence type="ECO:0000256" key="7">
    <source>
        <dbReference type="ARBA" id="ARBA00023136"/>
    </source>
</evidence>
<evidence type="ECO:0000256" key="1">
    <source>
        <dbReference type="ARBA" id="ARBA00004155"/>
    </source>
</evidence>
<dbReference type="PANTHER" id="PTHR16130">
    <property type="entry name" value="LYSOSOMAL COBALAMIN TRANSPORTER-RELATED"/>
    <property type="match status" value="1"/>
</dbReference>
<evidence type="ECO:0000313" key="11">
    <source>
        <dbReference type="Proteomes" id="UP001652625"/>
    </source>
</evidence>
<evidence type="ECO:0000313" key="12">
    <source>
        <dbReference type="RefSeq" id="XP_065668272.1"/>
    </source>
</evidence>
<feature type="transmembrane region" description="Helical" evidence="10">
    <location>
        <begin position="193"/>
        <end position="219"/>
    </location>
</feature>
<evidence type="ECO:0000256" key="6">
    <source>
        <dbReference type="ARBA" id="ARBA00022989"/>
    </source>
</evidence>
<dbReference type="Proteomes" id="UP001652625">
    <property type="component" value="Chromosome 12"/>
</dbReference>
<evidence type="ECO:0000256" key="3">
    <source>
        <dbReference type="ARBA" id="ARBA00022448"/>
    </source>
</evidence>
<dbReference type="GeneID" id="100199552"/>
<evidence type="ECO:0000256" key="8">
    <source>
        <dbReference type="ARBA" id="ARBA00023228"/>
    </source>
</evidence>
<keyword evidence="3" id="KW-0813">Transport</keyword>
<gene>
    <name evidence="12" type="primary">LOC100199552</name>
</gene>
<dbReference type="Pfam" id="PF04791">
    <property type="entry name" value="LMBR1"/>
    <property type="match status" value="1"/>
</dbReference>
<organism evidence="11 12">
    <name type="scientific">Hydra vulgaris</name>
    <name type="common">Hydra</name>
    <name type="synonym">Hydra attenuata</name>
    <dbReference type="NCBI Taxonomy" id="6087"/>
    <lineage>
        <taxon>Eukaryota</taxon>
        <taxon>Metazoa</taxon>
        <taxon>Cnidaria</taxon>
        <taxon>Hydrozoa</taxon>
        <taxon>Hydroidolina</taxon>
        <taxon>Anthoathecata</taxon>
        <taxon>Aplanulata</taxon>
        <taxon>Hydridae</taxon>
        <taxon>Hydra</taxon>
    </lineage>
</organism>
<dbReference type="InterPro" id="IPR050854">
    <property type="entry name" value="LMBD1_LysCbl_Transport"/>
</dbReference>
<dbReference type="InterPro" id="IPR006876">
    <property type="entry name" value="LMBR1-like_membr_prot"/>
</dbReference>
<evidence type="ECO:0000256" key="4">
    <source>
        <dbReference type="ARBA" id="ARBA00022628"/>
    </source>
</evidence>
<feature type="transmembrane region" description="Helical" evidence="10">
    <location>
        <begin position="51"/>
        <end position="71"/>
    </location>
</feature>
<proteinExistence type="inferred from homology"/>
<dbReference type="PANTHER" id="PTHR16130:SF2">
    <property type="entry name" value="LYSOSOMAL COBALAMIN TRANSPORT ESCORT PROTEIN LMBD1"/>
    <property type="match status" value="1"/>
</dbReference>
<keyword evidence="4" id="KW-0846">Cobalamin</keyword>
<feature type="transmembrane region" description="Helical" evidence="10">
    <location>
        <begin position="306"/>
        <end position="328"/>
    </location>
</feature>
<keyword evidence="5 10" id="KW-0812">Transmembrane</keyword>
<keyword evidence="6 10" id="KW-1133">Transmembrane helix</keyword>
<sequence>MTIPNIFIAGGWIPFVVVMLLTFFFATIYIRWFQHSQVSEFSSTLTSVSGLVVTLMTSALVPVDVFLISYMKNADGSFKEWAADNLTQNSIEDTISYCYYGLYGLVALFVFVILPFMYFFYEEKDDSVTTKERCCTALKYSMVFLLAAFVILLTGAFVPLKPLPSNMTAFDEKFNFLKHELENYKNIKQTMSILVGVISMFGMLMLIQYVAFGMSALPLGMIRCGKIYREEPESRQKLTRKEKDKEKANMLRAKIKAKVSLTRFERNEMRRIEQDELLQNRIDRKKTTMEKGIFHKFLQILKPFQVLFGVFFLFISLLIMISLTITSIDKALHSLGLKSGYALPKPTFPNPVNIVMVYTQQVFPLDYLLFTGVILFFVFGCMNGIKKIGIWCCCIKMFKIRPGRTMPQALIFMVFILMLMIVSLNILLLTAIPQYMQFGNQKYLLYSQNSTNSSRHNETDIKPQTYLCSTNAPEGHCIMSRLAIILNTLFYKAWFFGAFYYWSIWLFIGVYYIGLIYNVVAMFRKKTIAEILSSDEDSEEDMHRLLTA</sequence>
<feature type="transmembrane region" description="Helical" evidence="10">
    <location>
        <begin position="6"/>
        <end position="30"/>
    </location>
</feature>
<evidence type="ECO:0000256" key="2">
    <source>
        <dbReference type="ARBA" id="ARBA00009901"/>
    </source>
</evidence>
<feature type="transmembrane region" description="Helical" evidence="10">
    <location>
        <begin position="367"/>
        <end position="385"/>
    </location>
</feature>
<comment type="similarity">
    <text evidence="2">Belongs to the LIMR family. LMBRD1 subfamily.</text>
</comment>
<feature type="transmembrane region" description="Helical" evidence="10">
    <location>
        <begin position="100"/>
        <end position="121"/>
    </location>
</feature>
<evidence type="ECO:0000256" key="10">
    <source>
        <dbReference type="SAM" id="Phobius"/>
    </source>
</evidence>
<dbReference type="RefSeq" id="XP_065668272.1">
    <property type="nucleotide sequence ID" value="XM_065812200.1"/>
</dbReference>
<keyword evidence="11" id="KW-1185">Reference proteome</keyword>
<keyword evidence="9" id="KW-0170">Cobalt</keyword>
<accession>A0ABM4D1Y1</accession>
<evidence type="ECO:0000256" key="5">
    <source>
        <dbReference type="ARBA" id="ARBA00022692"/>
    </source>
</evidence>
<keyword evidence="7 10" id="KW-0472">Membrane</keyword>
<feature type="transmembrane region" description="Helical" evidence="10">
    <location>
        <begin position="499"/>
        <end position="520"/>
    </location>
</feature>
<reference evidence="12" key="1">
    <citation type="submission" date="2025-08" db="UniProtKB">
        <authorList>
            <consortium name="RefSeq"/>
        </authorList>
    </citation>
    <scope>IDENTIFICATION</scope>
</reference>